<dbReference type="STRING" id="1777141.AWB80_01666"/>
<dbReference type="Gene3D" id="3.40.50.720">
    <property type="entry name" value="NAD(P)-binding Rossmann-like Domain"/>
    <property type="match status" value="1"/>
</dbReference>
<dbReference type="PRINTS" id="PR00081">
    <property type="entry name" value="GDHRDH"/>
</dbReference>
<comment type="caution">
    <text evidence="1">The sequence shown here is derived from an EMBL/GenBank/DDBJ whole genome shotgun (WGS) entry which is preliminary data.</text>
</comment>
<accession>A0A158A1H0</accession>
<dbReference type="Proteomes" id="UP000054911">
    <property type="component" value="Unassembled WGS sequence"/>
</dbReference>
<protein>
    <submittedName>
        <fullName evidence="1">Short-chain dehydrogenase/reductase SDR</fullName>
    </submittedName>
</protein>
<proteinExistence type="predicted"/>
<dbReference type="InterPro" id="IPR002347">
    <property type="entry name" value="SDR_fam"/>
</dbReference>
<dbReference type="PANTHER" id="PTHR45458:SF1">
    <property type="entry name" value="SHORT CHAIN DEHYDROGENASE"/>
    <property type="match status" value="1"/>
</dbReference>
<keyword evidence="2" id="KW-1185">Reference proteome</keyword>
<gene>
    <name evidence="1" type="ORF">AWB80_01666</name>
</gene>
<reference evidence="1" key="1">
    <citation type="submission" date="2016-01" db="EMBL/GenBank/DDBJ databases">
        <authorList>
            <person name="Peeters C."/>
        </authorList>
    </citation>
    <scope>NUCLEOTIDE SEQUENCE [LARGE SCALE GENOMIC DNA]</scope>
    <source>
        <strain evidence="1">LMG 29323</strain>
    </source>
</reference>
<organism evidence="1 2">
    <name type="scientific">Caballeronia pedi</name>
    <dbReference type="NCBI Taxonomy" id="1777141"/>
    <lineage>
        <taxon>Bacteria</taxon>
        <taxon>Pseudomonadati</taxon>
        <taxon>Pseudomonadota</taxon>
        <taxon>Betaproteobacteria</taxon>
        <taxon>Burkholderiales</taxon>
        <taxon>Burkholderiaceae</taxon>
        <taxon>Caballeronia</taxon>
    </lineage>
</organism>
<dbReference type="Pfam" id="PF00106">
    <property type="entry name" value="adh_short"/>
    <property type="match status" value="1"/>
</dbReference>
<dbReference type="PANTHER" id="PTHR45458">
    <property type="entry name" value="SHORT-CHAIN DEHYDROGENASE/REDUCTASE SDR"/>
    <property type="match status" value="1"/>
</dbReference>
<dbReference type="InterPro" id="IPR052184">
    <property type="entry name" value="SDR_enzymes"/>
</dbReference>
<dbReference type="SUPFAM" id="SSF51735">
    <property type="entry name" value="NAD(P)-binding Rossmann-fold domains"/>
    <property type="match status" value="1"/>
</dbReference>
<evidence type="ECO:0000313" key="2">
    <source>
        <dbReference type="Proteomes" id="UP000054911"/>
    </source>
</evidence>
<evidence type="ECO:0000313" key="1">
    <source>
        <dbReference type="EMBL" id="SAK51595.1"/>
    </source>
</evidence>
<sequence length="216" mass="23259">MSHATTPAYTPQILIVGASRGLGYAMAADFVRKGWNVIGTVRAGSHSGLLHALADANPRRIEIETVDITSLDEIESLRARLSDRTLDILFVNAGTTNPEPTQTIGEVSTQDFADLMITNALGPMRVVERLSDLVPADGLIGVMSSGQGSIADNESGQREVYRGSKAALNQFMRSFAARQPRERALLLMAPGWVRTELVGLMGDSRLKKACPASSMF</sequence>
<name>A0A158A1H0_9BURK</name>
<dbReference type="EMBL" id="FCOE02000004">
    <property type="protein sequence ID" value="SAK51595.1"/>
    <property type="molecule type" value="Genomic_DNA"/>
</dbReference>
<dbReference type="AlphaFoldDB" id="A0A158A1H0"/>
<dbReference type="GO" id="GO:0016616">
    <property type="term" value="F:oxidoreductase activity, acting on the CH-OH group of donors, NAD or NADP as acceptor"/>
    <property type="evidence" value="ECO:0007669"/>
    <property type="project" value="TreeGrafter"/>
</dbReference>
<dbReference type="InterPro" id="IPR036291">
    <property type="entry name" value="NAD(P)-bd_dom_sf"/>
</dbReference>